<gene>
    <name evidence="1" type="ORF">GCM10007216_05860</name>
</gene>
<organism evidence="1 2">
    <name type="scientific">Thalassobacillus devorans</name>
    <dbReference type="NCBI Taxonomy" id="279813"/>
    <lineage>
        <taxon>Bacteria</taxon>
        <taxon>Bacillati</taxon>
        <taxon>Bacillota</taxon>
        <taxon>Bacilli</taxon>
        <taxon>Bacillales</taxon>
        <taxon>Bacillaceae</taxon>
        <taxon>Thalassobacillus</taxon>
    </lineage>
</organism>
<dbReference type="RefSeq" id="WP_062445188.1">
    <property type="nucleotide sequence ID" value="NZ_BMCJ01000001.1"/>
</dbReference>
<protein>
    <recommendedName>
        <fullName evidence="3">Stage VI sporulation protein F</fullName>
    </recommendedName>
</protein>
<comment type="caution">
    <text evidence="1">The sequence shown here is derived from an EMBL/GenBank/DDBJ whole genome shotgun (WGS) entry which is preliminary data.</text>
</comment>
<reference evidence="2" key="1">
    <citation type="journal article" date="2019" name="Int. J. Syst. Evol. Microbiol.">
        <title>The Global Catalogue of Microorganisms (GCM) 10K type strain sequencing project: providing services to taxonomists for standard genome sequencing and annotation.</title>
        <authorList>
            <consortium name="The Broad Institute Genomics Platform"/>
            <consortium name="The Broad Institute Genome Sequencing Center for Infectious Disease"/>
            <person name="Wu L."/>
            <person name="Ma J."/>
        </authorList>
    </citation>
    <scope>NUCLEOTIDE SEQUENCE [LARGE SCALE GENOMIC DNA]</scope>
    <source>
        <strain evidence="2">CCM 7282</strain>
    </source>
</reference>
<evidence type="ECO:0000313" key="2">
    <source>
        <dbReference type="Proteomes" id="UP000619534"/>
    </source>
</evidence>
<evidence type="ECO:0000313" key="1">
    <source>
        <dbReference type="EMBL" id="GGC78180.1"/>
    </source>
</evidence>
<accession>A0ABQ1NJ90</accession>
<dbReference type="InterPro" id="IPR025942">
    <property type="entry name" value="SpoVIF"/>
</dbReference>
<sequence length="81" mass="9221">MFDNFEKKTGVNMDEVMRLVQSLQGADLSDERTVRQVIKKVSRLANKPVSRSTEDKIVKAILSGNVPKDMATIEKMLKKKR</sequence>
<dbReference type="Proteomes" id="UP000619534">
    <property type="component" value="Unassembled WGS sequence"/>
</dbReference>
<dbReference type="Pfam" id="PF14069">
    <property type="entry name" value="SpoVIF"/>
    <property type="match status" value="1"/>
</dbReference>
<proteinExistence type="predicted"/>
<name>A0ABQ1NJ90_9BACI</name>
<dbReference type="EMBL" id="BMCJ01000001">
    <property type="protein sequence ID" value="GGC78180.1"/>
    <property type="molecule type" value="Genomic_DNA"/>
</dbReference>
<evidence type="ECO:0008006" key="3">
    <source>
        <dbReference type="Google" id="ProtNLM"/>
    </source>
</evidence>
<keyword evidence="2" id="KW-1185">Reference proteome</keyword>